<name>A0A5B7E9E1_PORTR</name>
<protein>
    <submittedName>
        <fullName evidence="2">Uncharacterized protein</fullName>
    </submittedName>
</protein>
<sequence length="141" mass="16080">MISNPAPLKLSEEFPGARCRRRLVEMKVVVVESFNGCGSYRCQRSGFIKARRPEIQSTLPRPCSCPRPRMTSWTLGDHAAEEDQAKCSRGKVRWPMVSGRRFQSRLAIQSQRMFPRHDQRPREVNKADGEEGSAAVPRDTH</sequence>
<feature type="region of interest" description="Disordered" evidence="1">
    <location>
        <begin position="110"/>
        <end position="141"/>
    </location>
</feature>
<accession>A0A5B7E9E1</accession>
<evidence type="ECO:0000256" key="1">
    <source>
        <dbReference type="SAM" id="MobiDB-lite"/>
    </source>
</evidence>
<dbReference type="Proteomes" id="UP000324222">
    <property type="component" value="Unassembled WGS sequence"/>
</dbReference>
<proteinExistence type="predicted"/>
<dbReference type="EMBL" id="VSRR010002167">
    <property type="protein sequence ID" value="MPC29967.1"/>
    <property type="molecule type" value="Genomic_DNA"/>
</dbReference>
<organism evidence="2 3">
    <name type="scientific">Portunus trituberculatus</name>
    <name type="common">Swimming crab</name>
    <name type="synonym">Neptunus trituberculatus</name>
    <dbReference type="NCBI Taxonomy" id="210409"/>
    <lineage>
        <taxon>Eukaryota</taxon>
        <taxon>Metazoa</taxon>
        <taxon>Ecdysozoa</taxon>
        <taxon>Arthropoda</taxon>
        <taxon>Crustacea</taxon>
        <taxon>Multicrustacea</taxon>
        <taxon>Malacostraca</taxon>
        <taxon>Eumalacostraca</taxon>
        <taxon>Eucarida</taxon>
        <taxon>Decapoda</taxon>
        <taxon>Pleocyemata</taxon>
        <taxon>Brachyura</taxon>
        <taxon>Eubrachyura</taxon>
        <taxon>Portunoidea</taxon>
        <taxon>Portunidae</taxon>
        <taxon>Portuninae</taxon>
        <taxon>Portunus</taxon>
    </lineage>
</organism>
<evidence type="ECO:0000313" key="3">
    <source>
        <dbReference type="Proteomes" id="UP000324222"/>
    </source>
</evidence>
<gene>
    <name evidence="2" type="ORF">E2C01_023221</name>
</gene>
<feature type="compositionally biased region" description="Basic and acidic residues" evidence="1">
    <location>
        <begin position="115"/>
        <end position="129"/>
    </location>
</feature>
<keyword evidence="3" id="KW-1185">Reference proteome</keyword>
<reference evidence="2 3" key="1">
    <citation type="submission" date="2019-05" db="EMBL/GenBank/DDBJ databases">
        <title>Another draft genome of Portunus trituberculatus and its Hox gene families provides insights of decapod evolution.</title>
        <authorList>
            <person name="Jeong J.-H."/>
            <person name="Song I."/>
            <person name="Kim S."/>
            <person name="Choi T."/>
            <person name="Kim D."/>
            <person name="Ryu S."/>
            <person name="Kim W."/>
        </authorList>
    </citation>
    <scope>NUCLEOTIDE SEQUENCE [LARGE SCALE GENOMIC DNA]</scope>
    <source>
        <tissue evidence="2">Muscle</tissue>
    </source>
</reference>
<evidence type="ECO:0000313" key="2">
    <source>
        <dbReference type="EMBL" id="MPC29967.1"/>
    </source>
</evidence>
<comment type="caution">
    <text evidence="2">The sequence shown here is derived from an EMBL/GenBank/DDBJ whole genome shotgun (WGS) entry which is preliminary data.</text>
</comment>
<dbReference type="AlphaFoldDB" id="A0A5B7E9E1"/>